<dbReference type="AlphaFoldDB" id="A0A919QBY2"/>
<dbReference type="SUPFAM" id="SSF82171">
    <property type="entry name" value="DPP6 N-terminal domain-like"/>
    <property type="match status" value="1"/>
</dbReference>
<evidence type="ECO:0000313" key="4">
    <source>
        <dbReference type="Proteomes" id="UP000640052"/>
    </source>
</evidence>
<keyword evidence="4" id="KW-1185">Reference proteome</keyword>
<feature type="domain" description="Peptidase S9 prolyl oligopeptidase catalytic" evidence="2">
    <location>
        <begin position="374"/>
        <end position="572"/>
    </location>
</feature>
<evidence type="ECO:0000259" key="2">
    <source>
        <dbReference type="Pfam" id="PF00326"/>
    </source>
</evidence>
<protein>
    <recommendedName>
        <fullName evidence="2">Peptidase S9 prolyl oligopeptidase catalytic domain-containing protein</fullName>
    </recommendedName>
</protein>
<dbReference type="PANTHER" id="PTHR42776:SF27">
    <property type="entry name" value="DIPEPTIDYL PEPTIDASE FAMILY MEMBER 6"/>
    <property type="match status" value="1"/>
</dbReference>
<accession>A0A919QBY2</accession>
<keyword evidence="1" id="KW-0378">Hydrolase</keyword>
<dbReference type="Proteomes" id="UP000640052">
    <property type="component" value="Unassembled WGS sequence"/>
</dbReference>
<dbReference type="GO" id="GO:0004252">
    <property type="term" value="F:serine-type endopeptidase activity"/>
    <property type="evidence" value="ECO:0007669"/>
    <property type="project" value="TreeGrafter"/>
</dbReference>
<dbReference type="SUPFAM" id="SSF53474">
    <property type="entry name" value="alpha/beta-Hydrolases"/>
    <property type="match status" value="1"/>
</dbReference>
<evidence type="ECO:0000256" key="1">
    <source>
        <dbReference type="ARBA" id="ARBA00022801"/>
    </source>
</evidence>
<proteinExistence type="predicted"/>
<name>A0A919QBY2_9ACTN</name>
<dbReference type="EMBL" id="BOOA01000023">
    <property type="protein sequence ID" value="GIH24894.1"/>
    <property type="molecule type" value="Genomic_DNA"/>
</dbReference>
<evidence type="ECO:0000313" key="3">
    <source>
        <dbReference type="EMBL" id="GIH24894.1"/>
    </source>
</evidence>
<reference evidence="3" key="1">
    <citation type="submission" date="2021-01" db="EMBL/GenBank/DDBJ databases">
        <title>Whole genome shotgun sequence of Acrocarpospora phusangensis NBRC 108782.</title>
        <authorList>
            <person name="Komaki H."/>
            <person name="Tamura T."/>
        </authorList>
    </citation>
    <scope>NUCLEOTIDE SEQUENCE</scope>
    <source>
        <strain evidence="3">NBRC 108782</strain>
    </source>
</reference>
<dbReference type="PANTHER" id="PTHR42776">
    <property type="entry name" value="SERINE PEPTIDASE S9 FAMILY MEMBER"/>
    <property type="match status" value="1"/>
</dbReference>
<dbReference type="Gene3D" id="3.40.50.1820">
    <property type="entry name" value="alpha/beta hydrolase"/>
    <property type="match status" value="1"/>
</dbReference>
<organism evidence="3 4">
    <name type="scientific">Acrocarpospora phusangensis</name>
    <dbReference type="NCBI Taxonomy" id="1070424"/>
    <lineage>
        <taxon>Bacteria</taxon>
        <taxon>Bacillati</taxon>
        <taxon>Actinomycetota</taxon>
        <taxon>Actinomycetes</taxon>
        <taxon>Streptosporangiales</taxon>
        <taxon>Streptosporangiaceae</taxon>
        <taxon>Acrocarpospora</taxon>
    </lineage>
</organism>
<sequence>MTAPVVARGAFRFSADGRRAACLATDDDGRRFAEAWELTRTGPRMTARAEAPGSSMAAQMLALTGGRVLRSWHSPGWQTVELIEPGGERRVLGRTSTPLRLLPGYTSPGVLGLGVAVDPHSGSTLYELREEGHWLRPAARFPGPVGAVAVDVHRAYLTVVEDGRPTPIVVDPASEGSRPLLGFVPPYPCHVLLAGGGRVLLTVGTGQGHHLAVVPAQGADRVDLLDSPAGLAGPVTPAALDPAGHTLALLVGRGARSDLVLYDTGSRHGAEDRLRSVSLPPTELIPVAAWPGEGLWLPCSTPTRPAEFGWLTGMDLVTGVGAEPSREWRPGRVEEFAGPAGPIDAVVYGDGWRNERPLVVALHGGPEQHWTVGFDRLFQVLAEAGVTVIALNQRGSTGYGPQHAAAIAGQWGGPDLADIRYLCADLRAGRPAGAPCPAVYGTSYGAFLALLAAAADPGSWSACVAVAPFRSAASLYDVATQPVRNMIDRLGGRATGPDLDVLAPRIAADVMIVHGALDEIIPVGQSRILVERLTASGHPRVTYRELPDRGHDAIGAHAGPIVTEIAEFLARVIEPAGRR</sequence>
<dbReference type="RefSeq" id="WP_204041635.1">
    <property type="nucleotide sequence ID" value="NZ_BOOA01000023.1"/>
</dbReference>
<gene>
    <name evidence="3" type="ORF">Aph01nite_32040</name>
</gene>
<dbReference type="Pfam" id="PF00326">
    <property type="entry name" value="Peptidase_S9"/>
    <property type="match status" value="1"/>
</dbReference>
<comment type="caution">
    <text evidence="3">The sequence shown here is derived from an EMBL/GenBank/DDBJ whole genome shotgun (WGS) entry which is preliminary data.</text>
</comment>
<dbReference type="InterPro" id="IPR001375">
    <property type="entry name" value="Peptidase_S9_cat"/>
</dbReference>
<dbReference type="InterPro" id="IPR029058">
    <property type="entry name" value="AB_hydrolase_fold"/>
</dbReference>
<dbReference type="GO" id="GO:0006508">
    <property type="term" value="P:proteolysis"/>
    <property type="evidence" value="ECO:0007669"/>
    <property type="project" value="InterPro"/>
</dbReference>